<proteinExistence type="predicted"/>
<feature type="signal peptide" evidence="2">
    <location>
        <begin position="1"/>
        <end position="21"/>
    </location>
</feature>
<accession>A0A1M4YUR9</accession>
<organism evidence="3 4">
    <name type="scientific">Dysgonomonas macrotermitis</name>
    <dbReference type="NCBI Taxonomy" id="1346286"/>
    <lineage>
        <taxon>Bacteria</taxon>
        <taxon>Pseudomonadati</taxon>
        <taxon>Bacteroidota</taxon>
        <taxon>Bacteroidia</taxon>
        <taxon>Bacteroidales</taxon>
        <taxon>Dysgonomonadaceae</taxon>
        <taxon>Dysgonomonas</taxon>
    </lineage>
</organism>
<dbReference type="Proteomes" id="UP000184480">
    <property type="component" value="Unassembled WGS sequence"/>
</dbReference>
<feature type="region of interest" description="Disordered" evidence="1">
    <location>
        <begin position="304"/>
        <end position="324"/>
    </location>
</feature>
<dbReference type="OrthoDB" id="1242646at2"/>
<dbReference type="AlphaFoldDB" id="A0A1M4YUR9"/>
<keyword evidence="2" id="KW-0732">Signal</keyword>
<dbReference type="GO" id="GO:0005198">
    <property type="term" value="F:structural molecule activity"/>
    <property type="evidence" value="ECO:0007669"/>
    <property type="project" value="InterPro"/>
</dbReference>
<protein>
    <submittedName>
        <fullName evidence="3">Phage tail fibre repeat-containing protein</fullName>
    </submittedName>
</protein>
<dbReference type="EMBL" id="FQUC01000003">
    <property type="protein sequence ID" value="SHF09242.1"/>
    <property type="molecule type" value="Genomic_DNA"/>
</dbReference>
<feature type="chain" id="PRO_5009908501" evidence="2">
    <location>
        <begin position="22"/>
        <end position="402"/>
    </location>
</feature>
<name>A0A1M4YUR9_9BACT</name>
<reference evidence="4" key="1">
    <citation type="submission" date="2016-11" db="EMBL/GenBank/DDBJ databases">
        <authorList>
            <person name="Varghese N."/>
            <person name="Submissions S."/>
        </authorList>
    </citation>
    <scope>NUCLEOTIDE SEQUENCE [LARGE SCALE GENOMIC DNA]</scope>
    <source>
        <strain evidence="4">DSM 27370</strain>
    </source>
</reference>
<gene>
    <name evidence="3" type="ORF">SAMN05444362_103269</name>
</gene>
<dbReference type="Pfam" id="PF03335">
    <property type="entry name" value="Phage_fiber"/>
    <property type="match status" value="8"/>
</dbReference>
<evidence type="ECO:0000256" key="2">
    <source>
        <dbReference type="SAM" id="SignalP"/>
    </source>
</evidence>
<evidence type="ECO:0000313" key="3">
    <source>
        <dbReference type="EMBL" id="SHF09242.1"/>
    </source>
</evidence>
<dbReference type="STRING" id="1346286.SAMN05444362_103269"/>
<dbReference type="InterPro" id="IPR005003">
    <property type="entry name" value="Phage_lambda_Stf-r1"/>
</dbReference>
<sequence>MTMKKTSLLILGLFSMGIVSAQVGVNTESPKSTLDVTAINATTHIAGIQAPRLTLAELTAKGNSLYGTAQVGTIIFISDISGGNKTGQRVNITIAGYYYFDGSAWQKLGAFEITDDVAGDVKYSFMTVDHQGWYLLNGRAISTLPAAIQAKATSLGFTTNLPNTSDRTLKTKTTSEALGTLGGTTTKTITQANLPSAPLAGTLTANLASAGAHTHTTGTVTLNTADAHAHTVSTNLVAAGAHTHTVAGTLAAAGAHTHAVSGTLASAGAHTHTATSIYYINSDVDRGPNAGAIWSMLASTNTTTSSAGAHTHTVSGTTGSAGGHTHAVTGSLATADAHTHTVSGTLPTANAHTHSVSGSFASTGAHQHQISGTASFPTGGSGTALNNRSAYMVVNTFIYLGQ</sequence>
<evidence type="ECO:0000313" key="4">
    <source>
        <dbReference type="Proteomes" id="UP000184480"/>
    </source>
</evidence>
<evidence type="ECO:0000256" key="1">
    <source>
        <dbReference type="SAM" id="MobiDB-lite"/>
    </source>
</evidence>
<keyword evidence="4" id="KW-1185">Reference proteome</keyword>